<sequence length="84" mass="9691">MDSTIALKLSQKIKLLPDDLIQEVDKFVDYLKYKSEHDDDWSVNLTDNQKQSIKDGSEDISNGKTYSHAEAKQIIREYINSKIS</sequence>
<comment type="caution">
    <text evidence="1">The sequence shown here is derived from an EMBL/GenBank/DDBJ whole genome shotgun (WGS) entry which is preliminary data.</text>
</comment>
<gene>
    <name evidence="1" type="ORF">J2X31_002677</name>
</gene>
<reference evidence="1 2" key="1">
    <citation type="submission" date="2023-07" db="EMBL/GenBank/DDBJ databases">
        <title>Sorghum-associated microbial communities from plants grown in Nebraska, USA.</title>
        <authorList>
            <person name="Schachtman D."/>
        </authorList>
    </citation>
    <scope>NUCLEOTIDE SEQUENCE [LARGE SCALE GENOMIC DNA]</scope>
    <source>
        <strain evidence="1 2">3773</strain>
    </source>
</reference>
<proteinExistence type="predicted"/>
<protein>
    <submittedName>
        <fullName evidence="1">Transcriptional regulator</fullName>
    </submittedName>
</protein>
<accession>A0ABU1TS07</accession>
<name>A0ABU1TS07_9FLAO</name>
<evidence type="ECO:0000313" key="2">
    <source>
        <dbReference type="Proteomes" id="UP001255185"/>
    </source>
</evidence>
<dbReference type="EMBL" id="JAVDVI010000012">
    <property type="protein sequence ID" value="MDR6968651.1"/>
    <property type="molecule type" value="Genomic_DNA"/>
</dbReference>
<evidence type="ECO:0000313" key="1">
    <source>
        <dbReference type="EMBL" id="MDR6968651.1"/>
    </source>
</evidence>
<keyword evidence="2" id="KW-1185">Reference proteome</keyword>
<dbReference type="Proteomes" id="UP001255185">
    <property type="component" value="Unassembled WGS sequence"/>
</dbReference>
<organism evidence="1 2">
    <name type="scientific">Flavobacterium arsenatis</name>
    <dbReference type="NCBI Taxonomy" id="1484332"/>
    <lineage>
        <taxon>Bacteria</taxon>
        <taxon>Pseudomonadati</taxon>
        <taxon>Bacteroidota</taxon>
        <taxon>Flavobacteriia</taxon>
        <taxon>Flavobacteriales</taxon>
        <taxon>Flavobacteriaceae</taxon>
        <taxon>Flavobacterium</taxon>
    </lineage>
</organism>
<dbReference type="RefSeq" id="WP_310027262.1">
    <property type="nucleotide sequence ID" value="NZ_JAVDVI010000012.1"/>
</dbReference>